<sequence>MRYVTLQMIYEHPIAQKYVRRAGMAHAISVSSHAFNLAHKYDANPDWAAKAGFLHDIGHYTWFRNGEWDYELYRDCDIHPIKGAERAHKLLVRLGEDKKAAKEISHAILFHTESALPEGQFELNSLQKVVHLADEKDKQPGDLHHYRNINQEKERQLIKTLDEKIDLDSGNYTEKISIGIDNES</sequence>
<comment type="caution">
    <text evidence="2">The sequence shown here is derived from an EMBL/GenBank/DDBJ whole genome shotgun (WGS) entry which is preliminary data.</text>
</comment>
<gene>
    <name evidence="2" type="ORF">GCM10008986_19510</name>
</gene>
<protein>
    <submittedName>
        <fullName evidence="2">HD domain-containing protein</fullName>
    </submittedName>
</protein>
<dbReference type="SUPFAM" id="SSF109604">
    <property type="entry name" value="HD-domain/PDEase-like"/>
    <property type="match status" value="1"/>
</dbReference>
<dbReference type="InterPro" id="IPR006675">
    <property type="entry name" value="HDIG_dom"/>
</dbReference>
<evidence type="ECO:0000259" key="1">
    <source>
        <dbReference type="Pfam" id="PF01966"/>
    </source>
</evidence>
<accession>A0ABP3L4H8</accession>
<dbReference type="CDD" id="cd00077">
    <property type="entry name" value="HDc"/>
    <property type="match status" value="1"/>
</dbReference>
<reference evidence="3" key="1">
    <citation type="journal article" date="2019" name="Int. J. Syst. Evol. Microbiol.">
        <title>The Global Catalogue of Microorganisms (GCM) 10K type strain sequencing project: providing services to taxonomists for standard genome sequencing and annotation.</title>
        <authorList>
            <consortium name="The Broad Institute Genomics Platform"/>
            <consortium name="The Broad Institute Genome Sequencing Center for Infectious Disease"/>
            <person name="Wu L."/>
            <person name="Ma J."/>
        </authorList>
    </citation>
    <scope>NUCLEOTIDE SEQUENCE [LARGE SCALE GENOMIC DNA]</scope>
    <source>
        <strain evidence="3">JCM 12389</strain>
    </source>
</reference>
<dbReference type="Gene3D" id="1.10.3210.10">
    <property type="entry name" value="Hypothetical protein af1432"/>
    <property type="match status" value="1"/>
</dbReference>
<dbReference type="NCBIfam" id="TIGR00277">
    <property type="entry name" value="HDIG"/>
    <property type="match status" value="1"/>
</dbReference>
<dbReference type="Proteomes" id="UP001500880">
    <property type="component" value="Unassembled WGS sequence"/>
</dbReference>
<dbReference type="RefSeq" id="WP_343840186.1">
    <property type="nucleotide sequence ID" value="NZ_BAAADO010000003.1"/>
</dbReference>
<proteinExistence type="predicted"/>
<dbReference type="InterPro" id="IPR006674">
    <property type="entry name" value="HD_domain"/>
</dbReference>
<evidence type="ECO:0000313" key="3">
    <source>
        <dbReference type="Proteomes" id="UP001500880"/>
    </source>
</evidence>
<evidence type="ECO:0000313" key="2">
    <source>
        <dbReference type="EMBL" id="GAA0493154.1"/>
    </source>
</evidence>
<dbReference type="InterPro" id="IPR003607">
    <property type="entry name" value="HD/PDEase_dom"/>
</dbReference>
<keyword evidence="3" id="KW-1185">Reference proteome</keyword>
<feature type="domain" description="HD" evidence="1">
    <location>
        <begin position="25"/>
        <end position="135"/>
    </location>
</feature>
<dbReference type="Pfam" id="PF01966">
    <property type="entry name" value="HD"/>
    <property type="match status" value="1"/>
</dbReference>
<dbReference type="EMBL" id="BAAADO010000003">
    <property type="protein sequence ID" value="GAA0493154.1"/>
    <property type="molecule type" value="Genomic_DNA"/>
</dbReference>
<organism evidence="2 3">
    <name type="scientific">Salinibacillus aidingensis</name>
    <dbReference type="NCBI Taxonomy" id="237684"/>
    <lineage>
        <taxon>Bacteria</taxon>
        <taxon>Bacillati</taxon>
        <taxon>Bacillota</taxon>
        <taxon>Bacilli</taxon>
        <taxon>Bacillales</taxon>
        <taxon>Bacillaceae</taxon>
        <taxon>Salinibacillus</taxon>
    </lineage>
</organism>
<name>A0ABP3L4H8_9BACI</name>